<feature type="region of interest" description="Disordered" evidence="1">
    <location>
        <begin position="203"/>
        <end position="228"/>
    </location>
</feature>
<evidence type="ECO:0000313" key="4">
    <source>
        <dbReference type="Proteomes" id="UP000321172"/>
    </source>
</evidence>
<dbReference type="AlphaFoldDB" id="A0A5B8S4G1"/>
<dbReference type="KEGG" id="ngf:FRF71_09690"/>
<name>A0A5B8S4G1_9SPHN</name>
<evidence type="ECO:0000256" key="1">
    <source>
        <dbReference type="SAM" id="MobiDB-lite"/>
    </source>
</evidence>
<dbReference type="PANTHER" id="PTHR35585">
    <property type="entry name" value="HHE DOMAIN PROTEIN (AFU_ORTHOLOGUE AFUA_4G00730)"/>
    <property type="match status" value="1"/>
</dbReference>
<dbReference type="EMBL" id="CP042345">
    <property type="protein sequence ID" value="QEA16381.1"/>
    <property type="molecule type" value="Genomic_DNA"/>
</dbReference>
<proteinExistence type="predicted"/>
<keyword evidence="4" id="KW-1185">Reference proteome</keyword>
<evidence type="ECO:0000313" key="3">
    <source>
        <dbReference type="EMBL" id="QEA16381.1"/>
    </source>
</evidence>
<reference evidence="3 4" key="1">
    <citation type="journal article" date="2013" name="J. Microbiol. Biotechnol.">
        <title>Novosphingobium ginsenosidimutans sp. nov., with the ability to convert ginsenoside.</title>
        <authorList>
            <person name="Kim J.K."/>
            <person name="He D."/>
            <person name="Liu Q.M."/>
            <person name="Park H.Y."/>
            <person name="Jung M.S."/>
            <person name="Yoon M.H."/>
            <person name="Kim S.C."/>
            <person name="Im W.T."/>
        </authorList>
    </citation>
    <scope>NUCLEOTIDE SEQUENCE [LARGE SCALE GENOMIC DNA]</scope>
    <source>
        <strain evidence="3 4">FW-6</strain>
    </source>
</reference>
<dbReference type="InterPro" id="IPR012312">
    <property type="entry name" value="Hemerythrin-like"/>
</dbReference>
<dbReference type="Proteomes" id="UP000321172">
    <property type="component" value="Chromosome"/>
</dbReference>
<dbReference type="Gene3D" id="1.20.120.520">
    <property type="entry name" value="nmb1532 protein domain like"/>
    <property type="match status" value="1"/>
</dbReference>
<gene>
    <name evidence="3" type="ORF">FRF71_09690</name>
</gene>
<accession>A0A5B8S4G1</accession>
<protein>
    <submittedName>
        <fullName evidence="3">Hemerythrin domain-containing protein</fullName>
    </submittedName>
</protein>
<evidence type="ECO:0000259" key="2">
    <source>
        <dbReference type="Pfam" id="PF01814"/>
    </source>
</evidence>
<sequence length="228" mass="25425">MRGARAACDWNRRDRVQLYQAHGTSRRPPMNFFDRLAAAITPEATDEDRINARNEAQALAQDDDWLGSVLDQHEQIETLFAEAALAQPGDDRVAAMKKLGQLLTAHSMAEEVVLYPAIARIGEKGDATMAYEEQSMAKVEMAGLEQLDPESDEWAQKLEAIRKAVAHHVYEEESDWFPKLHRSISESEADMLSMRFDEEFDRHGDVGMGSAHVRPASQPGPATGGYTN</sequence>
<feature type="domain" description="Hemerythrin-like" evidence="2">
    <location>
        <begin position="70"/>
        <end position="180"/>
    </location>
</feature>
<dbReference type="OrthoDB" id="7061066at2"/>
<dbReference type="Pfam" id="PF01814">
    <property type="entry name" value="Hemerythrin"/>
    <property type="match status" value="1"/>
</dbReference>
<organism evidence="3 4">
    <name type="scientific">Novosphingobium ginsenosidimutans</name>
    <dbReference type="NCBI Taxonomy" id="1176536"/>
    <lineage>
        <taxon>Bacteria</taxon>
        <taxon>Pseudomonadati</taxon>
        <taxon>Pseudomonadota</taxon>
        <taxon>Alphaproteobacteria</taxon>
        <taxon>Sphingomonadales</taxon>
        <taxon>Sphingomonadaceae</taxon>
        <taxon>Novosphingobium</taxon>
    </lineage>
</organism>
<dbReference type="PANTHER" id="PTHR35585:SF1">
    <property type="entry name" value="HHE DOMAIN PROTEIN (AFU_ORTHOLOGUE AFUA_4G00730)"/>
    <property type="match status" value="1"/>
</dbReference>